<dbReference type="AlphaFoldDB" id="A0A931C568"/>
<name>A0A931C568_9ACTN</name>
<dbReference type="Proteomes" id="UP000598146">
    <property type="component" value="Unassembled WGS sequence"/>
</dbReference>
<proteinExistence type="predicted"/>
<evidence type="ECO:0000313" key="1">
    <source>
        <dbReference type="EMBL" id="MBG0560663.1"/>
    </source>
</evidence>
<organism evidence="1 2">
    <name type="scientific">Actinoplanes aureus</name>
    <dbReference type="NCBI Taxonomy" id="2792083"/>
    <lineage>
        <taxon>Bacteria</taxon>
        <taxon>Bacillati</taxon>
        <taxon>Actinomycetota</taxon>
        <taxon>Actinomycetes</taxon>
        <taxon>Micromonosporales</taxon>
        <taxon>Micromonosporaceae</taxon>
        <taxon>Actinoplanes</taxon>
    </lineage>
</organism>
<dbReference type="RefSeq" id="WP_196412469.1">
    <property type="nucleotide sequence ID" value="NZ_JADQTO010000002.1"/>
</dbReference>
<sequence length="78" mass="8808">MPYAVLRAGDVVQVGAEASVQFSGDRGLLFRIIRIDKRLTYDGWLWLDGYVLGPAGNAMQRRRIFVRRDGLQAVKART</sequence>
<keyword evidence="2" id="KW-1185">Reference proteome</keyword>
<accession>A0A931C568</accession>
<dbReference type="EMBL" id="JADQTO010000002">
    <property type="protein sequence ID" value="MBG0560663.1"/>
    <property type="molecule type" value="Genomic_DNA"/>
</dbReference>
<evidence type="ECO:0000313" key="2">
    <source>
        <dbReference type="Proteomes" id="UP000598146"/>
    </source>
</evidence>
<reference evidence="1" key="1">
    <citation type="submission" date="2020-11" db="EMBL/GenBank/DDBJ databases">
        <title>Isolation and identification of active actinomycetes.</title>
        <authorList>
            <person name="Sun X."/>
        </authorList>
    </citation>
    <scope>NUCLEOTIDE SEQUENCE</scope>
    <source>
        <strain evidence="1">NEAU-A11</strain>
    </source>
</reference>
<gene>
    <name evidence="1" type="ORF">I4J89_04180</name>
</gene>
<protein>
    <submittedName>
        <fullName evidence="1">Uncharacterized protein</fullName>
    </submittedName>
</protein>
<comment type="caution">
    <text evidence="1">The sequence shown here is derived from an EMBL/GenBank/DDBJ whole genome shotgun (WGS) entry which is preliminary data.</text>
</comment>